<reference evidence="3" key="1">
    <citation type="submission" date="2016-11" db="UniProtKB">
        <authorList>
            <consortium name="WormBaseParasite"/>
        </authorList>
    </citation>
    <scope>IDENTIFICATION</scope>
</reference>
<evidence type="ECO:0000313" key="2">
    <source>
        <dbReference type="Proteomes" id="UP000095287"/>
    </source>
</evidence>
<dbReference type="WBParaSite" id="L893_g4894.t1">
    <property type="protein sequence ID" value="L893_g4894.t1"/>
    <property type="gene ID" value="L893_g4894"/>
</dbReference>
<protein>
    <submittedName>
        <fullName evidence="3">Recombinase domain-containing protein</fullName>
    </submittedName>
</protein>
<organism evidence="2 3">
    <name type="scientific">Steinernema glaseri</name>
    <dbReference type="NCBI Taxonomy" id="37863"/>
    <lineage>
        <taxon>Eukaryota</taxon>
        <taxon>Metazoa</taxon>
        <taxon>Ecdysozoa</taxon>
        <taxon>Nematoda</taxon>
        <taxon>Chromadorea</taxon>
        <taxon>Rhabditida</taxon>
        <taxon>Tylenchina</taxon>
        <taxon>Panagrolaimomorpha</taxon>
        <taxon>Strongyloidoidea</taxon>
        <taxon>Steinernematidae</taxon>
        <taxon>Steinernema</taxon>
    </lineage>
</organism>
<evidence type="ECO:0000313" key="3">
    <source>
        <dbReference type="WBParaSite" id="L893_g4894.t1"/>
    </source>
</evidence>
<evidence type="ECO:0000256" key="1">
    <source>
        <dbReference type="SAM" id="MobiDB-lite"/>
    </source>
</evidence>
<proteinExistence type="predicted"/>
<sequence length="79" mass="8784">MQANERNNLLLTIRAGEATAPAGMPSKEKTNPETPRGKRCLGNYIWTLGPAYLKRLNLRPNMAADVNTEQESKIETKIS</sequence>
<accession>A0A1I8AEG3</accession>
<feature type="region of interest" description="Disordered" evidence="1">
    <location>
        <begin position="15"/>
        <end position="37"/>
    </location>
</feature>
<dbReference type="AlphaFoldDB" id="A0A1I8AEG3"/>
<dbReference type="Proteomes" id="UP000095287">
    <property type="component" value="Unplaced"/>
</dbReference>
<name>A0A1I8AEG3_9BILA</name>
<keyword evidence="2" id="KW-1185">Reference proteome</keyword>